<organism evidence="2 3">
    <name type="scientific">Caerostris darwini</name>
    <dbReference type="NCBI Taxonomy" id="1538125"/>
    <lineage>
        <taxon>Eukaryota</taxon>
        <taxon>Metazoa</taxon>
        <taxon>Ecdysozoa</taxon>
        <taxon>Arthropoda</taxon>
        <taxon>Chelicerata</taxon>
        <taxon>Arachnida</taxon>
        <taxon>Araneae</taxon>
        <taxon>Araneomorphae</taxon>
        <taxon>Entelegynae</taxon>
        <taxon>Araneoidea</taxon>
        <taxon>Araneidae</taxon>
        <taxon>Caerostris</taxon>
    </lineage>
</organism>
<evidence type="ECO:0000256" key="1">
    <source>
        <dbReference type="SAM" id="MobiDB-lite"/>
    </source>
</evidence>
<proteinExistence type="predicted"/>
<evidence type="ECO:0000313" key="3">
    <source>
        <dbReference type="Proteomes" id="UP001054837"/>
    </source>
</evidence>
<gene>
    <name evidence="2" type="ORF">CDAR_456851</name>
</gene>
<sequence>MKNTLASSHYLYLKLELTWRRESIFKAKEAQVEETPGRTKPADDSGFSSSPQIHREIPKTVPFFVSRFHSYGPRKVVRLIKSGPRVIYAQAGITERGRPICPVLAGAASEGDFSALFRREPAHPIPPGR</sequence>
<dbReference type="EMBL" id="BPLQ01008944">
    <property type="protein sequence ID" value="GIY40486.1"/>
    <property type="molecule type" value="Genomic_DNA"/>
</dbReference>
<reference evidence="2 3" key="1">
    <citation type="submission" date="2021-06" db="EMBL/GenBank/DDBJ databases">
        <title>Caerostris darwini draft genome.</title>
        <authorList>
            <person name="Kono N."/>
            <person name="Arakawa K."/>
        </authorList>
    </citation>
    <scope>NUCLEOTIDE SEQUENCE [LARGE SCALE GENOMIC DNA]</scope>
</reference>
<comment type="caution">
    <text evidence="2">The sequence shown here is derived from an EMBL/GenBank/DDBJ whole genome shotgun (WGS) entry which is preliminary data.</text>
</comment>
<name>A0AAV4T572_9ARAC</name>
<protein>
    <submittedName>
        <fullName evidence="2">Uncharacterized protein</fullName>
    </submittedName>
</protein>
<evidence type="ECO:0000313" key="2">
    <source>
        <dbReference type="EMBL" id="GIY40486.1"/>
    </source>
</evidence>
<dbReference type="Proteomes" id="UP001054837">
    <property type="component" value="Unassembled WGS sequence"/>
</dbReference>
<feature type="region of interest" description="Disordered" evidence="1">
    <location>
        <begin position="30"/>
        <end position="53"/>
    </location>
</feature>
<keyword evidence="3" id="KW-1185">Reference proteome</keyword>
<accession>A0AAV4T572</accession>
<feature type="compositionally biased region" description="Basic and acidic residues" evidence="1">
    <location>
        <begin position="30"/>
        <end position="43"/>
    </location>
</feature>
<dbReference type="AlphaFoldDB" id="A0AAV4T572"/>